<evidence type="ECO:0000313" key="3">
    <source>
        <dbReference type="EMBL" id="NER28614.1"/>
    </source>
</evidence>
<gene>
    <name evidence="3" type="ORF">F6J89_13525</name>
</gene>
<feature type="transmembrane region" description="Helical" evidence="1">
    <location>
        <begin position="136"/>
        <end position="154"/>
    </location>
</feature>
<comment type="caution">
    <text evidence="3">The sequence shown here is derived from an EMBL/GenBank/DDBJ whole genome shotgun (WGS) entry which is preliminary data.</text>
</comment>
<name>A0A6B3NEZ1_9CYAN</name>
<keyword evidence="1" id="KW-1133">Transmembrane helix</keyword>
<dbReference type="PROSITE" id="PS50837">
    <property type="entry name" value="NACHT"/>
    <property type="match status" value="1"/>
</dbReference>
<accession>A0A6B3NEZ1</accession>
<keyword evidence="1" id="KW-0812">Transmembrane</keyword>
<reference evidence="3" key="1">
    <citation type="submission" date="2019-11" db="EMBL/GenBank/DDBJ databases">
        <title>Genomic insights into an expanded diversity of filamentous marine cyanobacteria reveals the extraordinary biosynthetic potential of Moorea and Okeania.</title>
        <authorList>
            <person name="Ferreira Leao T."/>
            <person name="Wang M."/>
            <person name="Moss N."/>
            <person name="Da Silva R."/>
            <person name="Sanders J."/>
            <person name="Nurk S."/>
            <person name="Gurevich A."/>
            <person name="Humphrey G."/>
            <person name="Reher R."/>
            <person name="Zhu Q."/>
            <person name="Belda-Ferre P."/>
            <person name="Glukhov E."/>
            <person name="Rex R."/>
            <person name="Dorrestein P.C."/>
            <person name="Knight R."/>
            <person name="Pevzner P."/>
            <person name="Gerwick W.H."/>
            <person name="Gerwick L."/>
        </authorList>
    </citation>
    <scope>NUCLEOTIDE SEQUENCE</scope>
    <source>
        <strain evidence="3">SIO1C4</strain>
    </source>
</reference>
<keyword evidence="1" id="KW-0472">Membrane</keyword>
<feature type="transmembrane region" description="Helical" evidence="1">
    <location>
        <begin position="105"/>
        <end position="124"/>
    </location>
</feature>
<protein>
    <submittedName>
        <fullName evidence="3">NACHT domain-containing protein</fullName>
    </submittedName>
</protein>
<evidence type="ECO:0000259" key="2">
    <source>
        <dbReference type="PROSITE" id="PS50837"/>
    </source>
</evidence>
<dbReference type="AlphaFoldDB" id="A0A6B3NEZ1"/>
<evidence type="ECO:0000256" key="1">
    <source>
        <dbReference type="SAM" id="Phobius"/>
    </source>
</evidence>
<dbReference type="PANTHER" id="PTHR46844:SF1">
    <property type="entry name" value="SLR5058 PROTEIN"/>
    <property type="match status" value="1"/>
</dbReference>
<dbReference type="InterPro" id="IPR007111">
    <property type="entry name" value="NACHT_NTPase"/>
</dbReference>
<feature type="transmembrane region" description="Helical" evidence="1">
    <location>
        <begin position="37"/>
        <end position="55"/>
    </location>
</feature>
<sequence length="520" mass="59332">MASARSLLVLLVQTLLNGVFCYLINQLPAIKELGITNTSHVLALILLIAVAFSIFNELYTSLQPNTAQRNSQGRLWVIVLLPLIINIALFSLLKLGFQSQLLQRLSPNISVIFWVLGIFLSTLMIPGDKSRLRKRIYLSLCGAGGFLTFSLALNRQWFKVVVLASLTLMTALLPIVERFIKTFREQGEKRLIPLLFALIDASAKSMISKLEMLVWELTSPFKHQYYQHLVYTYRTYRTQGLKTPGAFTPDLDKVFVPLRMASKSPGQISPAMIQKHESAGKLRIWDFLVEIRRQPAYKRIVVIGSPGSGKTTLLENLTLTYAQDAQLEKHPKAPKFIPVLLYLRKIREEITNNQPPDLAQVITKRLKSQESSLKLEPPPQWFEDKLKHGKCLVMLDGLDEVADETQRQKVSRWVDKQMREYPETPFIMTSRPFGYRNAELKQVGISLEVKPFNLKQMEEFLHNWYLQNEVMHQARKIDPGVEANARIKANDLIKRIKDHPTIAAIALNPLLLTMIAPRLS</sequence>
<dbReference type="PANTHER" id="PTHR46844">
    <property type="entry name" value="SLR5058 PROTEIN"/>
    <property type="match status" value="1"/>
</dbReference>
<feature type="transmembrane region" description="Helical" evidence="1">
    <location>
        <begin position="75"/>
        <end position="93"/>
    </location>
</feature>
<dbReference type="Gene3D" id="3.40.50.300">
    <property type="entry name" value="P-loop containing nucleotide triphosphate hydrolases"/>
    <property type="match status" value="1"/>
</dbReference>
<feature type="domain" description="NACHT" evidence="2">
    <location>
        <begin position="298"/>
        <end position="432"/>
    </location>
</feature>
<dbReference type="EMBL" id="JAAHFQ010000238">
    <property type="protein sequence ID" value="NER28614.1"/>
    <property type="molecule type" value="Genomic_DNA"/>
</dbReference>
<dbReference type="SUPFAM" id="SSF52540">
    <property type="entry name" value="P-loop containing nucleoside triphosphate hydrolases"/>
    <property type="match status" value="1"/>
</dbReference>
<proteinExistence type="predicted"/>
<dbReference type="Pfam" id="PF05729">
    <property type="entry name" value="NACHT"/>
    <property type="match status" value="1"/>
</dbReference>
<organism evidence="3">
    <name type="scientific">Symploca sp. SIO1C4</name>
    <dbReference type="NCBI Taxonomy" id="2607765"/>
    <lineage>
        <taxon>Bacteria</taxon>
        <taxon>Bacillati</taxon>
        <taxon>Cyanobacteriota</taxon>
        <taxon>Cyanophyceae</taxon>
        <taxon>Coleofasciculales</taxon>
        <taxon>Coleofasciculaceae</taxon>
        <taxon>Symploca</taxon>
    </lineage>
</organism>
<dbReference type="InterPro" id="IPR027417">
    <property type="entry name" value="P-loop_NTPase"/>
</dbReference>